<keyword evidence="4 7" id="KW-0378">Hydrolase</keyword>
<dbReference type="CDD" id="cd00737">
    <property type="entry name" value="lyz_endolysin_autolysin"/>
    <property type="match status" value="1"/>
</dbReference>
<gene>
    <name evidence="8" type="ORF">J2D73_17295</name>
</gene>
<dbReference type="SUPFAM" id="SSF53955">
    <property type="entry name" value="Lysozyme-like"/>
    <property type="match status" value="1"/>
</dbReference>
<dbReference type="InterPro" id="IPR051018">
    <property type="entry name" value="Bacteriophage_GH24"/>
</dbReference>
<evidence type="ECO:0000256" key="7">
    <source>
        <dbReference type="RuleBase" id="RU003788"/>
    </source>
</evidence>
<comment type="similarity">
    <text evidence="7">Belongs to the glycosyl hydrolase 24 family.</text>
</comment>
<dbReference type="PANTHER" id="PTHR38107">
    <property type="match status" value="1"/>
</dbReference>
<evidence type="ECO:0000256" key="1">
    <source>
        <dbReference type="ARBA" id="ARBA00000632"/>
    </source>
</evidence>
<dbReference type="EMBL" id="JAFVMF010000024">
    <property type="protein sequence ID" value="MBO1361544.1"/>
    <property type="molecule type" value="Genomic_DNA"/>
</dbReference>
<dbReference type="Pfam" id="PF00959">
    <property type="entry name" value="Phage_lysozyme"/>
    <property type="match status" value="1"/>
</dbReference>
<keyword evidence="5" id="KW-1035">Host cytoplasm</keyword>
<keyword evidence="3 7" id="KW-0081">Bacteriolytic enzyme</keyword>
<dbReference type="Proteomes" id="UP000664771">
    <property type="component" value="Unassembled WGS sequence"/>
</dbReference>
<accession>A0ABS3M064</accession>
<evidence type="ECO:0000256" key="5">
    <source>
        <dbReference type="ARBA" id="ARBA00023200"/>
    </source>
</evidence>
<dbReference type="InterPro" id="IPR034690">
    <property type="entry name" value="Endolysin_T4_type"/>
</dbReference>
<keyword evidence="2 7" id="KW-0929">Antimicrobial</keyword>
<reference evidence="8 9" key="1">
    <citation type="submission" date="2021-03" db="EMBL/GenBank/DDBJ databases">
        <title>The complete genome sequence of Acetobacter sacchari TBRC 11175.</title>
        <authorList>
            <person name="Charoenyingcharoen P."/>
            <person name="Yukphan P."/>
        </authorList>
    </citation>
    <scope>NUCLEOTIDE SEQUENCE [LARGE SCALE GENOMIC DNA]</scope>
    <source>
        <strain evidence="8 9">TBRC 11175</strain>
    </source>
</reference>
<comment type="catalytic activity">
    <reaction evidence="1 7">
        <text>Hydrolysis of (1-&gt;4)-beta-linkages between N-acetylmuramic acid and N-acetyl-D-glucosamine residues in a peptidoglycan and between N-acetyl-D-glucosamine residues in chitodextrins.</text>
        <dbReference type="EC" id="3.2.1.17"/>
    </reaction>
</comment>
<dbReference type="InterPro" id="IPR023346">
    <property type="entry name" value="Lysozyme-like_dom_sf"/>
</dbReference>
<sequence length="166" mass="18096">MNDPLQLAADLARRFEGLRQRPYQDQAGYWTIGYGSRALADRTAVARATRPISAAEADALLTDRLAVVQGRVRQLVTAPMTAGQEAALIDFSYNLGTSALAGSTLLRLLNQRAYVAAGAELARWNHVRIDGRLVESNGLTNRRRAELALWNTPSHSQPSGRVKALS</sequence>
<evidence type="ECO:0000256" key="3">
    <source>
        <dbReference type="ARBA" id="ARBA00022638"/>
    </source>
</evidence>
<dbReference type="HAMAP" id="MF_04110">
    <property type="entry name" value="ENDOLYSIN_T4"/>
    <property type="match status" value="1"/>
</dbReference>
<comment type="caution">
    <text evidence="8">The sequence shown here is derived from an EMBL/GenBank/DDBJ whole genome shotgun (WGS) entry which is preliminary data.</text>
</comment>
<dbReference type="PANTHER" id="PTHR38107:SF3">
    <property type="entry name" value="LYSOZYME RRRD-RELATED"/>
    <property type="match status" value="1"/>
</dbReference>
<dbReference type="InterPro" id="IPR002196">
    <property type="entry name" value="Glyco_hydro_24"/>
</dbReference>
<dbReference type="InterPro" id="IPR023347">
    <property type="entry name" value="Lysozyme_dom_sf"/>
</dbReference>
<keyword evidence="6 7" id="KW-0326">Glycosidase</keyword>
<evidence type="ECO:0000256" key="6">
    <source>
        <dbReference type="ARBA" id="ARBA00023295"/>
    </source>
</evidence>
<evidence type="ECO:0000313" key="8">
    <source>
        <dbReference type="EMBL" id="MBO1361544.1"/>
    </source>
</evidence>
<name>A0ABS3M064_9PROT</name>
<keyword evidence="9" id="KW-1185">Reference proteome</keyword>
<dbReference type="Gene3D" id="1.10.530.40">
    <property type="match status" value="1"/>
</dbReference>
<evidence type="ECO:0000313" key="9">
    <source>
        <dbReference type="Proteomes" id="UP000664771"/>
    </source>
</evidence>
<evidence type="ECO:0000256" key="4">
    <source>
        <dbReference type="ARBA" id="ARBA00022801"/>
    </source>
</evidence>
<dbReference type="EC" id="3.2.1.17" evidence="7"/>
<dbReference type="RefSeq" id="WP_207883372.1">
    <property type="nucleotide sequence ID" value="NZ_JAFVMF010000024.1"/>
</dbReference>
<evidence type="ECO:0000256" key="2">
    <source>
        <dbReference type="ARBA" id="ARBA00022529"/>
    </source>
</evidence>
<proteinExistence type="inferred from homology"/>
<protein>
    <recommendedName>
        <fullName evidence="7">Lysozyme</fullName>
        <ecNumber evidence="7">3.2.1.17</ecNumber>
    </recommendedName>
</protein>
<organism evidence="8 9">
    <name type="scientific">Acetobacter sacchari</name>
    <dbReference type="NCBI Taxonomy" id="2661687"/>
    <lineage>
        <taxon>Bacteria</taxon>
        <taxon>Pseudomonadati</taxon>
        <taxon>Pseudomonadota</taxon>
        <taxon>Alphaproteobacteria</taxon>
        <taxon>Acetobacterales</taxon>
        <taxon>Acetobacteraceae</taxon>
        <taxon>Acetobacter</taxon>
    </lineage>
</organism>
<dbReference type="InterPro" id="IPR033907">
    <property type="entry name" value="Endolysin_autolysin"/>
</dbReference>